<comment type="subcellular location">
    <subcellularLocation>
        <location evidence="1">Cell membrane</location>
        <topology evidence="1">Multi-pass membrane protein</topology>
    </subcellularLocation>
</comment>
<dbReference type="AlphaFoldDB" id="A0A1H1R101"/>
<keyword evidence="3 6" id="KW-0812">Transmembrane</keyword>
<keyword evidence="2" id="KW-1003">Cell membrane</keyword>
<evidence type="ECO:0000256" key="3">
    <source>
        <dbReference type="ARBA" id="ARBA00022692"/>
    </source>
</evidence>
<feature type="transmembrane region" description="Helical" evidence="6">
    <location>
        <begin position="240"/>
        <end position="266"/>
    </location>
</feature>
<dbReference type="InterPro" id="IPR017039">
    <property type="entry name" value="Virul_fac_BrkB"/>
</dbReference>
<keyword evidence="5 6" id="KW-0472">Membrane</keyword>
<dbReference type="PANTHER" id="PTHR30213:SF0">
    <property type="entry name" value="UPF0761 MEMBRANE PROTEIN YIHY"/>
    <property type="match status" value="1"/>
</dbReference>
<dbReference type="PIRSF" id="PIRSF035875">
    <property type="entry name" value="RNase_BN"/>
    <property type="match status" value="1"/>
</dbReference>
<dbReference type="Pfam" id="PF03631">
    <property type="entry name" value="Virul_fac_BrkB"/>
    <property type="match status" value="1"/>
</dbReference>
<feature type="transmembrane region" description="Helical" evidence="6">
    <location>
        <begin position="178"/>
        <end position="199"/>
    </location>
</feature>
<accession>A0A1H1R101</accession>
<name>A0A1H1R101_9GAMM</name>
<dbReference type="Proteomes" id="UP000243207">
    <property type="component" value="Chromosome I"/>
</dbReference>
<feature type="transmembrane region" description="Helical" evidence="6">
    <location>
        <begin position="133"/>
        <end position="158"/>
    </location>
</feature>
<evidence type="ECO:0000313" key="8">
    <source>
        <dbReference type="Proteomes" id="UP000243207"/>
    </source>
</evidence>
<dbReference type="EMBL" id="LT629736">
    <property type="protein sequence ID" value="SDS29427.1"/>
    <property type="molecule type" value="Genomic_DNA"/>
</dbReference>
<reference evidence="8" key="1">
    <citation type="submission" date="2016-10" db="EMBL/GenBank/DDBJ databases">
        <authorList>
            <person name="Varghese N."/>
            <person name="Submissions S."/>
        </authorList>
    </citation>
    <scope>NUCLEOTIDE SEQUENCE [LARGE SCALE GENOMIC DNA]</scope>
    <source>
        <strain evidence="8">NRRL B-51270</strain>
    </source>
</reference>
<keyword evidence="8" id="KW-1185">Reference proteome</keyword>
<dbReference type="NCBIfam" id="TIGR00765">
    <property type="entry name" value="yihY_not_rbn"/>
    <property type="match status" value="1"/>
</dbReference>
<gene>
    <name evidence="7" type="ORF">SAMN05216421_1258</name>
</gene>
<dbReference type="OrthoDB" id="9781030at2"/>
<keyword evidence="4 6" id="KW-1133">Transmembrane helix</keyword>
<dbReference type="PANTHER" id="PTHR30213">
    <property type="entry name" value="INNER MEMBRANE PROTEIN YHJD"/>
    <property type="match status" value="1"/>
</dbReference>
<sequence>MSLLALRGMGWSAVTRQTLRAFAEDRMQTYAAALAFRIVFAMFPFLVLLIAILGFLGVPEFFDWLRQQAALALPSAVMEQVDPIIDELSTRRGGVLLIGVVVALWTAALAIRDLMFAMNNVYDVEESRPFWKIACITVGTTLTITLMLLCTAAVMMLGPEVTERLVDLFDRGERVAWIWRWLRWPVILILLLLVVALLYYVTPDVEQSFRFVSPGSLLAVPVWILSSIGFSFYVRNFGDYGALYGGLGAIIVLLLYFYVSALVLLLGAEVNAVIEHGAGRGKQDGARSPSR</sequence>
<dbReference type="RefSeq" id="WP_093392349.1">
    <property type="nucleotide sequence ID" value="NZ_LT629736.1"/>
</dbReference>
<evidence type="ECO:0000256" key="5">
    <source>
        <dbReference type="ARBA" id="ARBA00023136"/>
    </source>
</evidence>
<evidence type="ECO:0000313" key="7">
    <source>
        <dbReference type="EMBL" id="SDS29427.1"/>
    </source>
</evidence>
<evidence type="ECO:0000256" key="6">
    <source>
        <dbReference type="SAM" id="Phobius"/>
    </source>
</evidence>
<organism evidence="7 8">
    <name type="scientific">Halopseudomonas xinjiangensis</name>
    <dbReference type="NCBI Taxonomy" id="487184"/>
    <lineage>
        <taxon>Bacteria</taxon>
        <taxon>Pseudomonadati</taxon>
        <taxon>Pseudomonadota</taxon>
        <taxon>Gammaproteobacteria</taxon>
        <taxon>Pseudomonadales</taxon>
        <taxon>Pseudomonadaceae</taxon>
        <taxon>Halopseudomonas</taxon>
    </lineage>
</organism>
<proteinExistence type="predicted"/>
<evidence type="ECO:0000256" key="4">
    <source>
        <dbReference type="ARBA" id="ARBA00022989"/>
    </source>
</evidence>
<dbReference type="STRING" id="487184.SAMN05216421_1258"/>
<protein>
    <submittedName>
        <fullName evidence="7">Membrane protein</fullName>
    </submittedName>
</protein>
<evidence type="ECO:0000256" key="2">
    <source>
        <dbReference type="ARBA" id="ARBA00022475"/>
    </source>
</evidence>
<feature type="transmembrane region" description="Helical" evidence="6">
    <location>
        <begin position="93"/>
        <end position="112"/>
    </location>
</feature>
<dbReference type="GO" id="GO:0005886">
    <property type="term" value="C:plasma membrane"/>
    <property type="evidence" value="ECO:0007669"/>
    <property type="project" value="UniProtKB-SubCell"/>
</dbReference>
<feature type="transmembrane region" description="Helical" evidence="6">
    <location>
        <begin position="34"/>
        <end position="56"/>
    </location>
</feature>
<feature type="transmembrane region" description="Helical" evidence="6">
    <location>
        <begin position="211"/>
        <end position="234"/>
    </location>
</feature>
<evidence type="ECO:0000256" key="1">
    <source>
        <dbReference type="ARBA" id="ARBA00004651"/>
    </source>
</evidence>